<dbReference type="Proteomes" id="UP001447188">
    <property type="component" value="Unassembled WGS sequence"/>
</dbReference>
<dbReference type="EMBL" id="JBBBZM010000006">
    <property type="protein sequence ID" value="KAL0639988.1"/>
    <property type="molecule type" value="Genomic_DNA"/>
</dbReference>
<gene>
    <name evidence="11" type="ORF">Q9L58_000816</name>
</gene>
<dbReference type="InterPro" id="IPR020846">
    <property type="entry name" value="MFS_dom"/>
</dbReference>
<dbReference type="PANTHER" id="PTHR48020">
    <property type="entry name" value="PROTON MYO-INOSITOL COTRANSPORTER"/>
    <property type="match status" value="1"/>
</dbReference>
<evidence type="ECO:0000256" key="5">
    <source>
        <dbReference type="ARBA" id="ARBA00022989"/>
    </source>
</evidence>
<feature type="domain" description="Major facilitator superfamily (MFS) profile" evidence="10">
    <location>
        <begin position="51"/>
        <end position="498"/>
    </location>
</feature>
<feature type="transmembrane region" description="Helical" evidence="9">
    <location>
        <begin position="366"/>
        <end position="386"/>
    </location>
</feature>
<dbReference type="PROSITE" id="PS00217">
    <property type="entry name" value="SUGAR_TRANSPORT_2"/>
    <property type="match status" value="1"/>
</dbReference>
<evidence type="ECO:0000256" key="8">
    <source>
        <dbReference type="SAM" id="MobiDB-lite"/>
    </source>
</evidence>
<dbReference type="InterPro" id="IPR050814">
    <property type="entry name" value="Myo-inositol_Transporter"/>
</dbReference>
<dbReference type="InterPro" id="IPR005829">
    <property type="entry name" value="Sugar_transporter_CS"/>
</dbReference>
<organism evidence="11 12">
    <name type="scientific">Discina gigas</name>
    <dbReference type="NCBI Taxonomy" id="1032678"/>
    <lineage>
        <taxon>Eukaryota</taxon>
        <taxon>Fungi</taxon>
        <taxon>Dikarya</taxon>
        <taxon>Ascomycota</taxon>
        <taxon>Pezizomycotina</taxon>
        <taxon>Pezizomycetes</taxon>
        <taxon>Pezizales</taxon>
        <taxon>Discinaceae</taxon>
        <taxon>Discina</taxon>
    </lineage>
</organism>
<evidence type="ECO:0000259" key="10">
    <source>
        <dbReference type="PROSITE" id="PS50850"/>
    </source>
</evidence>
<comment type="subcellular location">
    <subcellularLocation>
        <location evidence="1">Membrane</location>
        <topology evidence="1">Multi-pass membrane protein</topology>
    </subcellularLocation>
</comment>
<evidence type="ECO:0000256" key="3">
    <source>
        <dbReference type="ARBA" id="ARBA00022448"/>
    </source>
</evidence>
<evidence type="ECO:0000256" key="6">
    <source>
        <dbReference type="ARBA" id="ARBA00023136"/>
    </source>
</evidence>
<feature type="transmembrane region" description="Helical" evidence="9">
    <location>
        <begin position="145"/>
        <end position="168"/>
    </location>
</feature>
<dbReference type="PRINTS" id="PR00171">
    <property type="entry name" value="SUGRTRNSPORT"/>
</dbReference>
<dbReference type="Pfam" id="PF00083">
    <property type="entry name" value="Sugar_tr"/>
    <property type="match status" value="1"/>
</dbReference>
<dbReference type="InterPro" id="IPR036259">
    <property type="entry name" value="MFS_trans_sf"/>
</dbReference>
<feature type="region of interest" description="Disordered" evidence="8">
    <location>
        <begin position="1"/>
        <end position="35"/>
    </location>
</feature>
<dbReference type="PROSITE" id="PS50850">
    <property type="entry name" value="MFS"/>
    <property type="match status" value="1"/>
</dbReference>
<feature type="transmembrane region" description="Helical" evidence="9">
    <location>
        <begin position="180"/>
        <end position="203"/>
    </location>
</feature>
<dbReference type="PROSITE" id="PS00216">
    <property type="entry name" value="SUGAR_TRANSPORT_1"/>
    <property type="match status" value="2"/>
</dbReference>
<keyword evidence="12" id="KW-1185">Reference proteome</keyword>
<name>A0ABR3GVL3_9PEZI</name>
<protein>
    <recommendedName>
        <fullName evidence="10">Major facilitator superfamily (MFS) profile domain-containing protein</fullName>
    </recommendedName>
</protein>
<feature type="transmembrane region" description="Helical" evidence="9">
    <location>
        <begin position="94"/>
        <end position="114"/>
    </location>
</feature>
<dbReference type="NCBIfam" id="TIGR00879">
    <property type="entry name" value="SP"/>
    <property type="match status" value="1"/>
</dbReference>
<evidence type="ECO:0000256" key="9">
    <source>
        <dbReference type="SAM" id="Phobius"/>
    </source>
</evidence>
<evidence type="ECO:0000313" key="11">
    <source>
        <dbReference type="EMBL" id="KAL0639988.1"/>
    </source>
</evidence>
<sequence>MPSYSRLDAEDDGPGALSSQPLIANPDTLSAPAGDFSRPEDGAITGWIWLLTLTAGISGLLFGYDTASISAALLHLAPSLSTPENPVTTWDKSLITSSTSLGALVGGLFAGLLADRIGRRGVIWVADGLFILGALWQALAGSVGAMVVGRTVVGLGVGVGSLIVPLYISELSPPSHRGRLVVINVLFITFGQLIAYAVGLILSPPTLSQDLSWRFMLGLGGIPAVFQFVFMFFMPETPRWLIQHSRRQDAARVVRKVYGDLSERSVEQILAGIEQGVEAVTKDPLGAKLKALFSVGSNRRALAISCLLQGLQQACGFNSLMYYSATIFSLVGFKNPTATAMVVAGTNMVFTALAFTLIDRIGRRRILLWSIPGMAVGLLLCALAFHHLPILTSVSSGPSSSPWTPLLILFMMAYVSAYALGIGAIPWIVQSEFFPMRVRGLGTGMATATNWILNFIVGATFLPAVEWMWGGAQGLFIVYAIVCGVGWVAVNRVYPETRGLRMEEIEVVLRNGWGVREIVDSEDDE</sequence>
<proteinExistence type="inferred from homology"/>
<dbReference type="Gene3D" id="1.20.1250.20">
    <property type="entry name" value="MFS general substrate transporter like domains"/>
    <property type="match status" value="1"/>
</dbReference>
<keyword evidence="6 9" id="KW-0472">Membrane</keyword>
<feature type="transmembrane region" description="Helical" evidence="9">
    <location>
        <begin position="441"/>
        <end position="462"/>
    </location>
</feature>
<evidence type="ECO:0000256" key="4">
    <source>
        <dbReference type="ARBA" id="ARBA00022692"/>
    </source>
</evidence>
<feature type="transmembrane region" description="Helical" evidence="9">
    <location>
        <begin position="337"/>
        <end position="359"/>
    </location>
</feature>
<evidence type="ECO:0000256" key="7">
    <source>
        <dbReference type="RuleBase" id="RU003346"/>
    </source>
</evidence>
<keyword evidence="5 9" id="KW-1133">Transmembrane helix</keyword>
<feature type="transmembrane region" description="Helical" evidence="9">
    <location>
        <begin position="121"/>
        <end position="139"/>
    </location>
</feature>
<feature type="transmembrane region" description="Helical" evidence="9">
    <location>
        <begin position="301"/>
        <end position="325"/>
    </location>
</feature>
<feature type="transmembrane region" description="Helical" evidence="9">
    <location>
        <begin position="406"/>
        <end position="429"/>
    </location>
</feature>
<keyword evidence="3 7" id="KW-0813">Transport</keyword>
<evidence type="ECO:0000256" key="2">
    <source>
        <dbReference type="ARBA" id="ARBA00010992"/>
    </source>
</evidence>
<feature type="transmembrane region" description="Helical" evidence="9">
    <location>
        <begin position="47"/>
        <end position="74"/>
    </location>
</feature>
<comment type="similarity">
    <text evidence="2 7">Belongs to the major facilitator superfamily. Sugar transporter (TC 2.A.1.1) family.</text>
</comment>
<keyword evidence="4 9" id="KW-0812">Transmembrane</keyword>
<feature type="transmembrane region" description="Helical" evidence="9">
    <location>
        <begin position="474"/>
        <end position="494"/>
    </location>
</feature>
<reference evidence="11 12" key="1">
    <citation type="submission" date="2024-02" db="EMBL/GenBank/DDBJ databases">
        <title>Discinaceae phylogenomics.</title>
        <authorList>
            <person name="Dirks A.C."/>
            <person name="James T.Y."/>
        </authorList>
    </citation>
    <scope>NUCLEOTIDE SEQUENCE [LARGE SCALE GENOMIC DNA]</scope>
    <source>
        <strain evidence="11 12">ACD0624</strain>
    </source>
</reference>
<comment type="caution">
    <text evidence="11">The sequence shown here is derived from an EMBL/GenBank/DDBJ whole genome shotgun (WGS) entry which is preliminary data.</text>
</comment>
<feature type="transmembrane region" description="Helical" evidence="9">
    <location>
        <begin position="215"/>
        <end position="234"/>
    </location>
</feature>
<evidence type="ECO:0000313" key="12">
    <source>
        <dbReference type="Proteomes" id="UP001447188"/>
    </source>
</evidence>
<dbReference type="InterPro" id="IPR003663">
    <property type="entry name" value="Sugar/inositol_transpt"/>
</dbReference>
<evidence type="ECO:0000256" key="1">
    <source>
        <dbReference type="ARBA" id="ARBA00004141"/>
    </source>
</evidence>
<dbReference type="InterPro" id="IPR005828">
    <property type="entry name" value="MFS_sugar_transport-like"/>
</dbReference>
<dbReference type="SUPFAM" id="SSF103473">
    <property type="entry name" value="MFS general substrate transporter"/>
    <property type="match status" value="1"/>
</dbReference>
<dbReference type="PANTHER" id="PTHR48020:SF12">
    <property type="entry name" value="PROTON MYO-INOSITOL COTRANSPORTER"/>
    <property type="match status" value="1"/>
</dbReference>
<accession>A0ABR3GVL3</accession>